<evidence type="ECO:0008006" key="3">
    <source>
        <dbReference type="Google" id="ProtNLM"/>
    </source>
</evidence>
<evidence type="ECO:0000313" key="1">
    <source>
        <dbReference type="EMBL" id="GAA0158624.1"/>
    </source>
</evidence>
<organism evidence="1 2">
    <name type="scientific">Lithospermum erythrorhizon</name>
    <name type="common">Purple gromwell</name>
    <name type="synonym">Lithospermum officinale var. erythrorhizon</name>
    <dbReference type="NCBI Taxonomy" id="34254"/>
    <lineage>
        <taxon>Eukaryota</taxon>
        <taxon>Viridiplantae</taxon>
        <taxon>Streptophyta</taxon>
        <taxon>Embryophyta</taxon>
        <taxon>Tracheophyta</taxon>
        <taxon>Spermatophyta</taxon>
        <taxon>Magnoliopsida</taxon>
        <taxon>eudicotyledons</taxon>
        <taxon>Gunneridae</taxon>
        <taxon>Pentapetalae</taxon>
        <taxon>asterids</taxon>
        <taxon>lamiids</taxon>
        <taxon>Boraginales</taxon>
        <taxon>Boraginaceae</taxon>
        <taxon>Boraginoideae</taxon>
        <taxon>Lithospermeae</taxon>
        <taxon>Lithospermum</taxon>
    </lineage>
</organism>
<dbReference type="PANTHER" id="PTHR33116">
    <property type="entry name" value="REVERSE TRANSCRIPTASE ZINC-BINDING DOMAIN-CONTAINING PROTEIN-RELATED-RELATED"/>
    <property type="match status" value="1"/>
</dbReference>
<dbReference type="PANTHER" id="PTHR33116:SF86">
    <property type="entry name" value="REVERSE TRANSCRIPTASE DOMAIN-CONTAINING PROTEIN"/>
    <property type="match status" value="1"/>
</dbReference>
<name>A0AAV3Q3K5_LITER</name>
<proteinExistence type="predicted"/>
<dbReference type="EMBL" id="BAABME010003394">
    <property type="protein sequence ID" value="GAA0158624.1"/>
    <property type="molecule type" value="Genomic_DNA"/>
</dbReference>
<gene>
    <name evidence="1" type="ORF">LIER_15596</name>
</gene>
<sequence>MLGTNKGGRIRGSKFFVSIQNSRLGLMKWKRDVLGNVQNYITKKQATLDGLNYLIITNKTKSQAITLIKEIDKLRETNDHYWRQRSRVKWRAKGTVIQHFSMHYQLIEGRPITSQPSRMIAGVSYRSHKIPNVNTKHLSMRQRSSLEMEFTFPEIKKCFSSLNGNKALRPDGMSCQFFQQYWEIEEQDIGILGMPEMASHDKYLGLPTTLGTSKKEIFNSILEKVKCKWGSNDKKRTVHWTTWSKLCKSKANEGLGFRDLRVFNMVVLSKQAWKIISENHSPLARIYRDIYFPDGNLWTAQLGTKPSFT</sequence>
<comment type="caution">
    <text evidence="1">The sequence shown here is derived from an EMBL/GenBank/DDBJ whole genome shotgun (WGS) entry which is preliminary data.</text>
</comment>
<accession>A0AAV3Q3K5</accession>
<protein>
    <recommendedName>
        <fullName evidence="3">Reverse transcriptase</fullName>
    </recommendedName>
</protein>
<evidence type="ECO:0000313" key="2">
    <source>
        <dbReference type="Proteomes" id="UP001454036"/>
    </source>
</evidence>
<reference evidence="1 2" key="1">
    <citation type="submission" date="2024-01" db="EMBL/GenBank/DDBJ databases">
        <title>The complete chloroplast genome sequence of Lithospermum erythrorhizon: insights into the phylogenetic relationship among Boraginaceae species and the maternal lineages of purple gromwells.</title>
        <authorList>
            <person name="Okada T."/>
            <person name="Watanabe K."/>
        </authorList>
    </citation>
    <scope>NUCLEOTIDE SEQUENCE [LARGE SCALE GENOMIC DNA]</scope>
</reference>
<dbReference type="AlphaFoldDB" id="A0AAV3Q3K5"/>
<dbReference type="Proteomes" id="UP001454036">
    <property type="component" value="Unassembled WGS sequence"/>
</dbReference>
<keyword evidence="2" id="KW-1185">Reference proteome</keyword>